<proteinExistence type="predicted"/>
<dbReference type="Proteomes" id="UP000006868">
    <property type="component" value="Plasmid pSC2"/>
</dbReference>
<dbReference type="HOGENOM" id="CLU_2480463_0_0_9"/>
<geneLocation type="plasmid" evidence="1 2">
    <name>pSC2</name>
</geneLocation>
<dbReference type="RefSeq" id="WP_013385983.1">
    <property type="nucleotide sequence ID" value="NC_014628.2"/>
</dbReference>
<name>E3EL07_PAEPS</name>
<dbReference type="PATRIC" id="fig|886882.15.peg.5767"/>
<dbReference type="EMBL" id="CP002214">
    <property type="protein sequence ID" value="ADO59569.1"/>
    <property type="molecule type" value="Genomic_DNA"/>
</dbReference>
<gene>
    <name evidence="1" type="ORF">PPSC2_27250</name>
</gene>
<evidence type="ECO:0000313" key="2">
    <source>
        <dbReference type="Proteomes" id="UP000006868"/>
    </source>
</evidence>
<accession>E3EL07</accession>
<keyword evidence="1" id="KW-0614">Plasmid</keyword>
<dbReference type="AlphaFoldDB" id="E3EL07"/>
<evidence type="ECO:0000313" key="1">
    <source>
        <dbReference type="EMBL" id="ADO59569.1"/>
    </source>
</evidence>
<dbReference type="KEGG" id="ppm:PPSC2_27250"/>
<organism evidence="1 2">
    <name type="scientific">Paenibacillus polymyxa (strain SC2)</name>
    <name type="common">Bacillus polymyxa</name>
    <dbReference type="NCBI Taxonomy" id="886882"/>
    <lineage>
        <taxon>Bacteria</taxon>
        <taxon>Bacillati</taxon>
        <taxon>Bacillota</taxon>
        <taxon>Bacilli</taxon>
        <taxon>Bacillales</taxon>
        <taxon>Paenibacillaceae</taxon>
        <taxon>Paenibacillus</taxon>
    </lineage>
</organism>
<protein>
    <submittedName>
        <fullName evidence="1">Uncharacterized protein</fullName>
    </submittedName>
</protein>
<sequence>MSNQLILVTEPDTGLEWLYVNGIQVTSGEPIYAEQWMSALKKYMVFDRVSSVELTEAFDQRVDYDYGHVPTHYDRFQEGDLKEKTID</sequence>
<reference evidence="1 2" key="1">
    <citation type="journal article" date="2011" name="J. Bacteriol.">
        <title>Complete genome sequence of Paenibacillus polymyxa SC2, a strain of plant growth-promoting Rhizobacterium with broad-spectrum antimicrobial activity.</title>
        <authorList>
            <person name="Ma M."/>
            <person name="Wang C."/>
            <person name="Ding Y."/>
            <person name="Li L."/>
            <person name="Shen D."/>
            <person name="Jiang X."/>
            <person name="Guan D."/>
            <person name="Cao F."/>
            <person name="Chen H."/>
            <person name="Feng R."/>
            <person name="Wang X."/>
            <person name="Ge Y."/>
            <person name="Yao L."/>
            <person name="Bing X."/>
            <person name="Yang X."/>
            <person name="Li J."/>
            <person name="Du B."/>
        </authorList>
    </citation>
    <scope>NUCLEOTIDE SEQUENCE [LARGE SCALE GENOMIC DNA]</scope>
    <source>
        <strain evidence="1 2">SC2</strain>
        <plasmid evidence="2">pSC2</plasmid>
    </source>
</reference>